<reference evidence="2 3" key="1">
    <citation type="submission" date="2020-07" db="EMBL/GenBank/DDBJ databases">
        <title>Genomic Encyclopedia of Type Strains, Phase IV (KMG-V): Genome sequencing to study the core and pangenomes of soil and plant-associated prokaryotes.</title>
        <authorList>
            <person name="Whitman W."/>
        </authorList>
    </citation>
    <scope>NUCLEOTIDE SEQUENCE [LARGE SCALE GENOMIC DNA]</scope>
    <source>
        <strain evidence="2 3">RH2WT43</strain>
    </source>
</reference>
<feature type="signal peptide" evidence="1">
    <location>
        <begin position="1"/>
        <end position="21"/>
    </location>
</feature>
<keyword evidence="1" id="KW-0732">Signal</keyword>
<dbReference type="AlphaFoldDB" id="A0A839F2V6"/>
<accession>A0A839F2V6</accession>
<gene>
    <name evidence="2" type="ORF">FHW12_003616</name>
</gene>
<evidence type="ECO:0000313" key="3">
    <source>
        <dbReference type="Proteomes" id="UP000550401"/>
    </source>
</evidence>
<comment type="caution">
    <text evidence="2">The sequence shown here is derived from an EMBL/GenBank/DDBJ whole genome shotgun (WGS) entry which is preliminary data.</text>
</comment>
<organism evidence="2 3">
    <name type="scientific">Dokdonella fugitiva</name>
    <dbReference type="NCBI Taxonomy" id="328517"/>
    <lineage>
        <taxon>Bacteria</taxon>
        <taxon>Pseudomonadati</taxon>
        <taxon>Pseudomonadota</taxon>
        <taxon>Gammaproteobacteria</taxon>
        <taxon>Lysobacterales</taxon>
        <taxon>Rhodanobacteraceae</taxon>
        <taxon>Dokdonella</taxon>
    </lineage>
</organism>
<sequence length="430" mass="45012">MRHVERMLLAFALMGAPALHASTAITYQGELRNAGTPVTANYDFRFVLYDADVGGSQLGSIVTQNAVPVSAGVFTVVVDFGAAFSGGGEQYVEISAKPAGGPSYTVLSPRQHVTRAPIANALQLPYADTAISNGTLLDVANGGDGQAAAFSSGSSFVSLYAANVGSGGALRADTSSSGTGSAITGYNYGNDRYAAELEIIKVTNPRAAIYARTAGTGQAIDAEVNSSTTADALFARTTSPTAGSYAGVFSGPVQVSCSAATCNTTNALQVVGNFAATMKNFIIDHPLDPANKYLYHTSVESPDMKNVYDGVARLDASGEATVELPEWFEALNRDYRYQLTSIGAPAPNLYVSAKVRDNRFRIGGGVPGGEVSWQVTGIRQDAYARRYPAPVEQMKAPGDRGHYLVPEAFGLPASLSIRQDEAPVVPAVEH</sequence>
<name>A0A839F2V6_9GAMM</name>
<keyword evidence="3" id="KW-1185">Reference proteome</keyword>
<dbReference type="EMBL" id="JACGXL010000006">
    <property type="protein sequence ID" value="MBA8889373.1"/>
    <property type="molecule type" value="Genomic_DNA"/>
</dbReference>
<protein>
    <submittedName>
        <fullName evidence="2">Uncharacterized protein</fullName>
    </submittedName>
</protein>
<evidence type="ECO:0000313" key="2">
    <source>
        <dbReference type="EMBL" id="MBA8889373.1"/>
    </source>
</evidence>
<evidence type="ECO:0000256" key="1">
    <source>
        <dbReference type="SAM" id="SignalP"/>
    </source>
</evidence>
<dbReference type="RefSeq" id="WP_182532405.1">
    <property type="nucleotide sequence ID" value="NZ_JACGXL010000006.1"/>
</dbReference>
<proteinExistence type="predicted"/>
<dbReference type="Proteomes" id="UP000550401">
    <property type="component" value="Unassembled WGS sequence"/>
</dbReference>
<feature type="chain" id="PRO_5032991400" evidence="1">
    <location>
        <begin position="22"/>
        <end position="430"/>
    </location>
</feature>